<evidence type="ECO:0000256" key="1">
    <source>
        <dbReference type="SAM" id="Phobius"/>
    </source>
</evidence>
<keyword evidence="1" id="KW-0472">Membrane</keyword>
<sequence>MLSTSLESCCTLIINLFAPTKSFSAIFFSARAFALAASSLLHSMRRSTEVGTVAEMSNYGVASTVY</sequence>
<protein>
    <submittedName>
        <fullName evidence="2">Uncharacterized protein</fullName>
    </submittedName>
</protein>
<dbReference type="EMBL" id="GBRH01218427">
    <property type="protein sequence ID" value="JAD79468.1"/>
    <property type="molecule type" value="Transcribed_RNA"/>
</dbReference>
<keyword evidence="1" id="KW-1133">Transmembrane helix</keyword>
<feature type="transmembrane region" description="Helical" evidence="1">
    <location>
        <begin position="22"/>
        <end position="41"/>
    </location>
</feature>
<proteinExistence type="predicted"/>
<organism evidence="2">
    <name type="scientific">Arundo donax</name>
    <name type="common">Giant reed</name>
    <name type="synonym">Donax arundinaceus</name>
    <dbReference type="NCBI Taxonomy" id="35708"/>
    <lineage>
        <taxon>Eukaryota</taxon>
        <taxon>Viridiplantae</taxon>
        <taxon>Streptophyta</taxon>
        <taxon>Embryophyta</taxon>
        <taxon>Tracheophyta</taxon>
        <taxon>Spermatophyta</taxon>
        <taxon>Magnoliopsida</taxon>
        <taxon>Liliopsida</taxon>
        <taxon>Poales</taxon>
        <taxon>Poaceae</taxon>
        <taxon>PACMAD clade</taxon>
        <taxon>Arundinoideae</taxon>
        <taxon>Arundineae</taxon>
        <taxon>Arundo</taxon>
    </lineage>
</organism>
<evidence type="ECO:0000313" key="2">
    <source>
        <dbReference type="EMBL" id="JAD79468.1"/>
    </source>
</evidence>
<keyword evidence="1" id="KW-0812">Transmembrane</keyword>
<accession>A0A0A9CYG6</accession>
<reference evidence="2" key="1">
    <citation type="submission" date="2014-09" db="EMBL/GenBank/DDBJ databases">
        <authorList>
            <person name="Magalhaes I.L.F."/>
            <person name="Oliveira U."/>
            <person name="Santos F.R."/>
            <person name="Vidigal T.H.D.A."/>
            <person name="Brescovit A.D."/>
            <person name="Santos A.J."/>
        </authorList>
    </citation>
    <scope>NUCLEOTIDE SEQUENCE</scope>
    <source>
        <tissue evidence="2">Shoot tissue taken approximately 20 cm above the soil surface</tissue>
    </source>
</reference>
<reference evidence="2" key="2">
    <citation type="journal article" date="2015" name="Data Brief">
        <title>Shoot transcriptome of the giant reed, Arundo donax.</title>
        <authorList>
            <person name="Barrero R.A."/>
            <person name="Guerrero F.D."/>
            <person name="Moolhuijzen P."/>
            <person name="Goolsby J.A."/>
            <person name="Tidwell J."/>
            <person name="Bellgard S.E."/>
            <person name="Bellgard M.I."/>
        </authorList>
    </citation>
    <scope>NUCLEOTIDE SEQUENCE</scope>
    <source>
        <tissue evidence="2">Shoot tissue taken approximately 20 cm above the soil surface</tissue>
    </source>
</reference>
<name>A0A0A9CYG6_ARUDO</name>
<dbReference type="AlphaFoldDB" id="A0A0A9CYG6"/>